<protein>
    <recommendedName>
        <fullName evidence="4">Pet127-domain-containing protein</fullName>
    </recommendedName>
</protein>
<feature type="compositionally biased region" description="Acidic residues" evidence="1">
    <location>
        <begin position="693"/>
        <end position="705"/>
    </location>
</feature>
<evidence type="ECO:0008006" key="4">
    <source>
        <dbReference type="Google" id="ProtNLM"/>
    </source>
</evidence>
<feature type="region of interest" description="Disordered" evidence="1">
    <location>
        <begin position="740"/>
        <end position="786"/>
    </location>
</feature>
<dbReference type="EMBL" id="KI966431">
    <property type="protein sequence ID" value="EWC45099.1"/>
    <property type="molecule type" value="Genomic_DNA"/>
</dbReference>
<proteinExistence type="predicted"/>
<gene>
    <name evidence="2" type="ORF">DRE_06238</name>
</gene>
<feature type="compositionally biased region" description="Basic and acidic residues" evidence="1">
    <location>
        <begin position="200"/>
        <end position="240"/>
    </location>
</feature>
<feature type="region of interest" description="Disordered" evidence="1">
    <location>
        <begin position="200"/>
        <end position="319"/>
    </location>
</feature>
<evidence type="ECO:0000313" key="2">
    <source>
        <dbReference type="EMBL" id="EWC45099.1"/>
    </source>
</evidence>
<accession>W7HPP8</accession>
<dbReference type="Proteomes" id="UP000024837">
    <property type="component" value="Unassembled WGS sequence"/>
</dbReference>
<dbReference type="AlphaFoldDB" id="W7HPP8"/>
<keyword evidence="3" id="KW-1185">Reference proteome</keyword>
<sequence>MLRINRPLAKARLQCHAAPPSPWICRACLSSQSTKSKQRNPPQPVSMEDVEFPSVYKRKGKSLRMEDATSEQEKLLVHVKKEKEHNVFITRLEEYIATRKNMFTSKHGVYRRSGKSEYQEKRALDVLEHARKLRVTPVDWPALTKNKAIRSEDLEVLHMAATKNFPKKKPYKAGRYDIEYEKGSRVKALAEFKLWEEHQKELRGEKGGEEIDEKEGLAEVGEKEEKGGMMEPREKVGREAKGKRKGKAEREEVVGLGKRGNGGKPAASKKDGGKSKVAVEEEDGNGEQNEPPNDEPGPADAPSRPPRKNPKEKRLEVEAVTINSKDTSLEPVDLEQDVELRPLMHGLDRVLFNPGVTFLRDPRSRVYNFDPYLGSIMPVDEFDFDALGDYITSSKDTTLIDLARTTGKKYVGSTSSMTSILSHLHYLLSRWRPLNLGMLSKGFETESSNFTRLSSCKVFQKYHKSSSHEIPEEVKNARERYHYTGFGDLLFRSQLDAHDDRLPGTGVFDLKTRGVLSVRMNAHEPAVGWGYQIKTSDGQFESFEREYYDLIRSAFMKYSLQVRMGRMDGCFVAYHNTKRIFGFQYISIDEMDAALHGGAGIGEEEFKLSLKLLNEALDRATTKYPEQSLRLWFETRESGMPFLYFAAEPLTPEQVAAARERTASLDVVLEQIKRSSERMTKPQWRQHVTGAEAEAEAEAAAEDADPTEAAMKELLEDDKAAEQLERDNLRESVEVLESITINEEPAIPPENRVLAESESGNGAETGADAPEGEAASGEAEEKKEEAPLRDVLVQVLVAQNLVNGVKVDRPTSFNPNQDSWQVNYAFLDMDLKAANRTVNMMRKRKEDGVDFEPNFRGAFIRHLATLSREGEEYAERERREDREGDVTVYARRG</sequence>
<evidence type="ECO:0000313" key="3">
    <source>
        <dbReference type="Proteomes" id="UP000024837"/>
    </source>
</evidence>
<dbReference type="PANTHER" id="PTHR31014">
    <property type="entry name" value="MITOCHONDRIAL TRANSLATION SYSTEM COMPONENT PET127-RELATED"/>
    <property type="match status" value="1"/>
</dbReference>
<reference evidence="2 3" key="1">
    <citation type="submission" date="2013-05" db="EMBL/GenBank/DDBJ databases">
        <title>Drechslerella stenobrocha genome reveals carnivorous origination and mechanical trapping mechanism of predatory fungi.</title>
        <authorList>
            <person name="Liu X."/>
            <person name="Zhang W."/>
            <person name="Liu K."/>
        </authorList>
    </citation>
    <scope>NUCLEOTIDE SEQUENCE [LARGE SCALE GENOMIC DNA]</scope>
    <source>
        <strain evidence="2 3">248</strain>
    </source>
</reference>
<dbReference type="HOGENOM" id="CLU_003477_1_1_1"/>
<dbReference type="PANTHER" id="PTHR31014:SF0">
    <property type="entry name" value="MITOCHONDRIAL TRANSLATION SYSTEM COMPONENT PET127-RELATED"/>
    <property type="match status" value="1"/>
</dbReference>
<dbReference type="InterPro" id="IPR013943">
    <property type="entry name" value="Pet127"/>
</dbReference>
<feature type="compositionally biased region" description="Basic and acidic residues" evidence="1">
    <location>
        <begin position="870"/>
        <end position="885"/>
    </location>
</feature>
<name>W7HPP8_9PEZI</name>
<feature type="region of interest" description="Disordered" evidence="1">
    <location>
        <begin position="676"/>
        <end position="705"/>
    </location>
</feature>
<dbReference type="GO" id="GO:0000964">
    <property type="term" value="P:mitochondrial RNA 5'-end processing"/>
    <property type="evidence" value="ECO:0007669"/>
    <property type="project" value="TreeGrafter"/>
</dbReference>
<organism evidence="2 3">
    <name type="scientific">Drechslerella stenobrocha 248</name>
    <dbReference type="NCBI Taxonomy" id="1043628"/>
    <lineage>
        <taxon>Eukaryota</taxon>
        <taxon>Fungi</taxon>
        <taxon>Dikarya</taxon>
        <taxon>Ascomycota</taxon>
        <taxon>Pezizomycotina</taxon>
        <taxon>Orbiliomycetes</taxon>
        <taxon>Orbiliales</taxon>
        <taxon>Orbiliaceae</taxon>
        <taxon>Drechslerella</taxon>
    </lineage>
</organism>
<feature type="region of interest" description="Disordered" evidence="1">
    <location>
        <begin position="870"/>
        <end position="893"/>
    </location>
</feature>
<dbReference type="GO" id="GO:0005740">
    <property type="term" value="C:mitochondrial envelope"/>
    <property type="evidence" value="ECO:0007669"/>
    <property type="project" value="TreeGrafter"/>
</dbReference>
<feature type="compositionally biased region" description="Basic and acidic residues" evidence="1">
    <location>
        <begin position="268"/>
        <end position="279"/>
    </location>
</feature>
<evidence type="ECO:0000256" key="1">
    <source>
        <dbReference type="SAM" id="MobiDB-lite"/>
    </source>
</evidence>
<dbReference type="Pfam" id="PF08634">
    <property type="entry name" value="Pet127"/>
    <property type="match status" value="2"/>
</dbReference>
<dbReference type="OrthoDB" id="10249045at2759"/>